<proteinExistence type="predicted"/>
<name>A0A369AYG4_9FIRM</name>
<organism evidence="4 5">
    <name type="scientific">Anaerobacterium chartisolvens</name>
    <dbReference type="NCBI Taxonomy" id="1297424"/>
    <lineage>
        <taxon>Bacteria</taxon>
        <taxon>Bacillati</taxon>
        <taxon>Bacillota</taxon>
        <taxon>Clostridia</taxon>
        <taxon>Eubacteriales</taxon>
        <taxon>Oscillospiraceae</taxon>
        <taxon>Anaerobacterium</taxon>
    </lineage>
</organism>
<feature type="transmembrane region" description="Helical" evidence="2">
    <location>
        <begin position="212"/>
        <end position="239"/>
    </location>
</feature>
<accession>A0A369AYG4</accession>
<keyword evidence="5" id="KW-1185">Reference proteome</keyword>
<keyword evidence="1" id="KW-0378">Hydrolase</keyword>
<dbReference type="EMBL" id="QPJT01000018">
    <property type="protein sequence ID" value="RCX13227.1"/>
    <property type="molecule type" value="Genomic_DNA"/>
</dbReference>
<protein>
    <submittedName>
        <fullName evidence="4">Stage II sporulation protein E</fullName>
    </submittedName>
</protein>
<keyword evidence="2" id="KW-0472">Membrane</keyword>
<feature type="transmembrane region" description="Helical" evidence="2">
    <location>
        <begin position="36"/>
        <end position="54"/>
    </location>
</feature>
<dbReference type="InterPro" id="IPR052016">
    <property type="entry name" value="Bact_Sigma-Reg"/>
</dbReference>
<dbReference type="AlphaFoldDB" id="A0A369AYG4"/>
<gene>
    <name evidence="4" type="ORF">DFR58_11845</name>
</gene>
<keyword evidence="2" id="KW-0812">Transmembrane</keyword>
<feature type="transmembrane region" description="Helical" evidence="2">
    <location>
        <begin position="246"/>
        <end position="265"/>
    </location>
</feature>
<sequence length="801" mass="88247">MRTEILPYQKLASLGFNFGKTKVKKFLQLNLTKNNIILISAAFLLGRASMLNGLMPFGIAAYASTIGLNINRLMTAVFIVLGMLSGGARGQIYVCLSAMLIFNAINMVVKGSKANMNFKYSVIAFISVMIPEMVLVYLQGFLLFDLLKALMHGFIVFSLMFIFRNAVPAIAEGKVKTAYSNEELISMAIITAMAVSGLSNISIAGFEIKNIISIFLILVFSYRCGPGLGAAVGVVIGLIASMSANAPPLVIGSYAFCGLLAGIFRSIGKMGSGLGFVLGNSVLTLYLNGSIDVLIYLKEIVIALVLFMVLPKKVMDLASKIVGADAEKEADKQSYGSRIKELTVEKLNKFSRTFKELSKTFGEIADTKVTAEKQDISSMLDRVADKICKDCSLCLHCWDRNFYDTYQVMFKIVEKLDMKGRIDESDIPDHFLDRCERVVDFVKAINNAYEVFKVNMVWKGRVGESRALVSQQFEGLSNVISNLASEIDMEVHFKAELEDMLLNELKKEGVKASDVIVFENKWGKYEISVFHKGCGGKRQCIKTIERIVSHSVGRKMVKEDKDCCQKLKNNLCTLKLAEEEVFKVTTGVAKLAKYGGMISGDSYTFMNTGKGKYIAAISDGMGSGQRAATQSRATISLLEQFMESGFDKETTVKLINSILVLKSGEDSFTTIDMSVIDLYEGEVEFIKIGAAPTYIKKHERVDTVKSVSLPAGILGDVEIELVHKRIDNGDFIIMLSDGIFDSFNINEGGDKELEDVIFGIKSINPQEIADAILDRAYINCEEKPVDDMMVVVAKLWKAGNV</sequence>
<comment type="caution">
    <text evidence="4">The sequence shown here is derived from an EMBL/GenBank/DDBJ whole genome shotgun (WGS) entry which is preliminary data.</text>
</comment>
<dbReference type="OrthoDB" id="9763774at2"/>
<dbReference type="PROSITE" id="PS51746">
    <property type="entry name" value="PPM_2"/>
    <property type="match status" value="1"/>
</dbReference>
<feature type="transmembrane region" description="Helical" evidence="2">
    <location>
        <begin position="146"/>
        <end position="163"/>
    </location>
</feature>
<dbReference type="Gene3D" id="3.60.40.10">
    <property type="entry name" value="PPM-type phosphatase domain"/>
    <property type="match status" value="1"/>
</dbReference>
<dbReference type="InterPro" id="IPR036457">
    <property type="entry name" value="PPM-type-like_dom_sf"/>
</dbReference>
<evidence type="ECO:0000256" key="1">
    <source>
        <dbReference type="ARBA" id="ARBA00022801"/>
    </source>
</evidence>
<evidence type="ECO:0000259" key="3">
    <source>
        <dbReference type="PROSITE" id="PS51746"/>
    </source>
</evidence>
<dbReference type="Pfam" id="PF07228">
    <property type="entry name" value="SpoIIE"/>
    <property type="match status" value="1"/>
</dbReference>
<feature type="transmembrane region" description="Helical" evidence="2">
    <location>
        <begin position="285"/>
        <end position="310"/>
    </location>
</feature>
<dbReference type="InterPro" id="IPR045768">
    <property type="entry name" value="SpoIIE_N"/>
</dbReference>
<evidence type="ECO:0000313" key="5">
    <source>
        <dbReference type="Proteomes" id="UP000253034"/>
    </source>
</evidence>
<dbReference type="SUPFAM" id="SSF81606">
    <property type="entry name" value="PP2C-like"/>
    <property type="match status" value="1"/>
</dbReference>
<feature type="transmembrane region" description="Helical" evidence="2">
    <location>
        <begin position="184"/>
        <end position="206"/>
    </location>
</feature>
<feature type="transmembrane region" description="Helical" evidence="2">
    <location>
        <begin position="66"/>
        <end position="84"/>
    </location>
</feature>
<feature type="transmembrane region" description="Helical" evidence="2">
    <location>
        <begin position="90"/>
        <end position="109"/>
    </location>
</feature>
<evidence type="ECO:0000313" key="4">
    <source>
        <dbReference type="EMBL" id="RCX13227.1"/>
    </source>
</evidence>
<dbReference type="PANTHER" id="PTHR43156:SF2">
    <property type="entry name" value="STAGE II SPORULATION PROTEIN E"/>
    <property type="match status" value="1"/>
</dbReference>
<dbReference type="Pfam" id="PF19732">
    <property type="entry name" value="SpoIIE_N"/>
    <property type="match status" value="1"/>
</dbReference>
<feature type="transmembrane region" description="Helical" evidence="2">
    <location>
        <begin position="121"/>
        <end position="140"/>
    </location>
</feature>
<dbReference type="InterPro" id="IPR001932">
    <property type="entry name" value="PPM-type_phosphatase-like_dom"/>
</dbReference>
<reference evidence="4 5" key="1">
    <citation type="submission" date="2018-07" db="EMBL/GenBank/DDBJ databases">
        <title>Genomic Encyclopedia of Type Strains, Phase IV (KMG-IV): sequencing the most valuable type-strain genomes for metagenomic binning, comparative biology and taxonomic classification.</title>
        <authorList>
            <person name="Goeker M."/>
        </authorList>
    </citation>
    <scope>NUCLEOTIDE SEQUENCE [LARGE SCALE GENOMIC DNA]</scope>
    <source>
        <strain evidence="4 5">DSM 27016</strain>
    </source>
</reference>
<keyword evidence="2" id="KW-1133">Transmembrane helix</keyword>
<dbReference type="InterPro" id="IPR014221">
    <property type="entry name" value="SpoII_E"/>
</dbReference>
<dbReference type="SMART" id="SM00331">
    <property type="entry name" value="PP2C_SIG"/>
    <property type="match status" value="1"/>
</dbReference>
<dbReference type="Proteomes" id="UP000253034">
    <property type="component" value="Unassembled WGS sequence"/>
</dbReference>
<evidence type="ECO:0000256" key="2">
    <source>
        <dbReference type="SAM" id="Phobius"/>
    </source>
</evidence>
<feature type="domain" description="PPM-type phosphatase" evidence="3">
    <location>
        <begin position="585"/>
        <end position="795"/>
    </location>
</feature>
<dbReference type="GO" id="GO:0004722">
    <property type="term" value="F:protein serine/threonine phosphatase activity"/>
    <property type="evidence" value="ECO:0007669"/>
    <property type="project" value="InterPro"/>
</dbReference>
<dbReference type="PANTHER" id="PTHR43156">
    <property type="entry name" value="STAGE II SPORULATION PROTEIN E-RELATED"/>
    <property type="match status" value="1"/>
</dbReference>
<dbReference type="NCBIfam" id="TIGR02865">
    <property type="entry name" value="spore_II_E"/>
    <property type="match status" value="1"/>
</dbReference>